<dbReference type="EMBL" id="CADCTQ010000592">
    <property type="protein sequence ID" value="CAA9325493.1"/>
    <property type="molecule type" value="Genomic_DNA"/>
</dbReference>
<keyword evidence="2" id="KW-0378">Hydrolase</keyword>
<dbReference type="SUPFAM" id="SSF53649">
    <property type="entry name" value="Alkaline phosphatase-like"/>
    <property type="match status" value="1"/>
</dbReference>
<dbReference type="Gene3D" id="3.30.1360.180">
    <property type="match status" value="1"/>
</dbReference>
<keyword evidence="1" id="KW-0732">Signal</keyword>
<dbReference type="InterPro" id="IPR002591">
    <property type="entry name" value="Phosphodiest/P_Trfase"/>
</dbReference>
<sequence length="411" mass="46151">MKRYALFALLLALSACAGKSKGGRGGALPPTVLLISLDGFRYDYFGKAPTPHLDRLAREGVKARWLTPVFPSMTFPNHYSIVTGLYAEHHGIVNNSMYDPEFKTGFSLGNRAEVGNGRWWGGEPLWVTAEKQGRRAATFYWPGSEAEIGGTRPSYWKPYDEKVPDAARVDTVLAWLSLPAARRPSFLTLYLSDVDHQGHAHGPDSPEVVRAVQAADSTLGRLIAGLEKRKRYDQVHVLVVSDHGMAATSPQRINYLDDFVDMNDVERTDWGVVTGIWPKSGREEAVYRSLRAEHHPHMQVYRKSEVPERYHYRDHRRIAPIVCVAADDWYISSRAYMEKNKGKFLRGNHGYDNQTPNMRAIFIGRGPAFKPGHTAEPFANVHLYSLMAHLLNLSPAPNDGSLDSVRTVLRD</sequence>
<dbReference type="Gene3D" id="3.40.720.10">
    <property type="entry name" value="Alkaline Phosphatase, subunit A"/>
    <property type="match status" value="1"/>
</dbReference>
<dbReference type="AlphaFoldDB" id="A0A6J4L8J8"/>
<dbReference type="PROSITE" id="PS51257">
    <property type="entry name" value="PROKAR_LIPOPROTEIN"/>
    <property type="match status" value="1"/>
</dbReference>
<dbReference type="Pfam" id="PF01663">
    <property type="entry name" value="Phosphodiest"/>
    <property type="match status" value="1"/>
</dbReference>
<name>A0A6J4L8J8_9SPHI</name>
<organism evidence="2">
    <name type="scientific">uncultured Cytophagales bacterium</name>
    <dbReference type="NCBI Taxonomy" id="158755"/>
    <lineage>
        <taxon>Bacteria</taxon>
        <taxon>Pseudomonadati</taxon>
        <taxon>Bacteroidota</taxon>
        <taxon>Sphingobacteriia</taxon>
        <taxon>Sphingobacteriales</taxon>
        <taxon>environmental samples</taxon>
    </lineage>
</organism>
<accession>A0A6J4L8J8</accession>
<evidence type="ECO:0000313" key="2">
    <source>
        <dbReference type="EMBL" id="CAA9325493.1"/>
    </source>
</evidence>
<evidence type="ECO:0000256" key="1">
    <source>
        <dbReference type="SAM" id="SignalP"/>
    </source>
</evidence>
<protein>
    <submittedName>
        <fullName evidence="2">Alkaline phosphodiesterase I / Nucleotide pyrophosphatase</fullName>
        <ecNumber evidence="2">3.1.4.1</ecNumber>
        <ecNumber evidence="2">3.6.1.9</ecNumber>
    </submittedName>
</protein>
<dbReference type="InterPro" id="IPR017850">
    <property type="entry name" value="Alkaline_phosphatase_core_sf"/>
</dbReference>
<proteinExistence type="predicted"/>
<reference evidence="2" key="1">
    <citation type="submission" date="2020-02" db="EMBL/GenBank/DDBJ databases">
        <authorList>
            <person name="Meier V. D."/>
        </authorList>
    </citation>
    <scope>NUCLEOTIDE SEQUENCE</scope>
    <source>
        <strain evidence="2">AVDCRST_MAG56</strain>
    </source>
</reference>
<dbReference type="GO" id="GO:0004528">
    <property type="term" value="F:phosphodiesterase I activity"/>
    <property type="evidence" value="ECO:0007669"/>
    <property type="project" value="UniProtKB-EC"/>
</dbReference>
<dbReference type="PANTHER" id="PTHR10151:SF120">
    <property type="entry name" value="BIS(5'-ADENOSYL)-TRIPHOSPHATASE"/>
    <property type="match status" value="1"/>
</dbReference>
<feature type="signal peptide" evidence="1">
    <location>
        <begin position="1"/>
        <end position="17"/>
    </location>
</feature>
<gene>
    <name evidence="2" type="ORF">AVDCRST_MAG56-7149</name>
</gene>
<dbReference type="PANTHER" id="PTHR10151">
    <property type="entry name" value="ECTONUCLEOTIDE PYROPHOSPHATASE/PHOSPHODIESTERASE"/>
    <property type="match status" value="1"/>
</dbReference>
<dbReference type="CDD" id="cd16018">
    <property type="entry name" value="Enpp"/>
    <property type="match status" value="1"/>
</dbReference>
<dbReference type="GO" id="GO:0047429">
    <property type="term" value="F:nucleoside triphosphate diphosphatase activity"/>
    <property type="evidence" value="ECO:0007669"/>
    <property type="project" value="UniProtKB-EC"/>
</dbReference>
<dbReference type="EC" id="3.1.4.1" evidence="2"/>
<dbReference type="EC" id="3.6.1.9" evidence="2"/>
<feature type="chain" id="PRO_5026716339" evidence="1">
    <location>
        <begin position="18"/>
        <end position="411"/>
    </location>
</feature>